<dbReference type="AlphaFoldDB" id="L8GFD4"/>
<dbReference type="EMBL" id="KB008171">
    <property type="protein sequence ID" value="ELR10891.1"/>
    <property type="molecule type" value="Genomic_DNA"/>
</dbReference>
<dbReference type="GO" id="GO:0008237">
    <property type="term" value="F:metallopeptidase activity"/>
    <property type="evidence" value="ECO:0007669"/>
    <property type="project" value="InterPro"/>
</dbReference>
<name>L8GFD4_ACACF</name>
<dbReference type="Pfam" id="PF09471">
    <property type="entry name" value="Peptidase_M64"/>
    <property type="match status" value="1"/>
</dbReference>
<dbReference type="VEuPathDB" id="AmoebaDB:ACA1_144920"/>
<keyword evidence="3" id="KW-1185">Reference proteome</keyword>
<dbReference type="InterPro" id="IPR019026">
    <property type="entry name" value="Peptidase_M64_IgA"/>
</dbReference>
<feature type="signal peptide" evidence="1">
    <location>
        <begin position="1"/>
        <end position="24"/>
    </location>
</feature>
<evidence type="ECO:0000313" key="2">
    <source>
        <dbReference type="EMBL" id="ELR10891.1"/>
    </source>
</evidence>
<gene>
    <name evidence="2" type="ORF">ACA1_144920</name>
</gene>
<accession>L8GFD4</accession>
<proteinExistence type="predicted"/>
<dbReference type="InterPro" id="IPR024079">
    <property type="entry name" value="MetalloPept_cat_dom_sf"/>
</dbReference>
<protein>
    <submittedName>
        <fullName evidence="2">IgA Peptidase M64 protein</fullName>
    </submittedName>
</protein>
<dbReference type="KEGG" id="acan:ACA1_144920"/>
<dbReference type="Proteomes" id="UP000011083">
    <property type="component" value="Unassembled WGS sequence"/>
</dbReference>
<dbReference type="GeneID" id="14911324"/>
<sequence>MEGRGVALLLLALALVALICTTEAKPTTKSYAEWQRSPSFRLSVLLRRGGTPGAVDSGSSAHETCVVLAADYGQPHRGLTDAHHVLLFTRPEAYSHDVEQVGEDEASRGEVLDFYGHTEAAVMAFARERLPCLAHADFTAVAPPPAAADSDPANKDEILELVKSGPPGNRIDLVFMGDGYTESERERFVGDMKRLVQDMFASTTFASHLPLFNIWAVFRPSVDSGIGSGGKPKNTAFGLYRDGTELRGIYTSKPQAARDACREVGPDACDFPTLIGNDDYYGGLGGEFTISTRSLTSGTIVLRHELGHNLIYVGEEYDGGTAYFGVNHARSLGTVGWTHWLTNTSKPLVAQQSKLLLQQHAWYNLSRAPFEIKFDSAGNYKRWLLTYSISGAPTADSVRITLDGKELPFNSAGTLDRTFTSIFSDEGFTRGPHVLKFAEGKKPAAGGSGGRARDGIMLQLCNYVLTELMDEDHYHTEFAFPVNVSPLYIGAYNTYKLGGSLVGYRPDHERCLMRNMSSPHFCVEGMWLNLLSRISLIDSVNVTTDAKVASAVLHALPLGQKRQPAATTTDDAPTTGERYVLTWLHNGQEQPELQDRFEWTLPLEAARGRWVAKLHFLTPEVRYDPRGYTTSTQAFSI</sequence>
<dbReference type="OMA" id="MPIQAYP"/>
<dbReference type="RefSeq" id="XP_004332904.1">
    <property type="nucleotide sequence ID" value="XM_004332856.1"/>
</dbReference>
<reference evidence="2 3" key="1">
    <citation type="journal article" date="2013" name="Genome Biol.">
        <title>Genome of Acanthamoeba castellanii highlights extensive lateral gene transfer and early evolution of tyrosine kinase signaling.</title>
        <authorList>
            <person name="Clarke M."/>
            <person name="Lohan A.J."/>
            <person name="Liu B."/>
            <person name="Lagkouvardos I."/>
            <person name="Roy S."/>
            <person name="Zafar N."/>
            <person name="Bertelli C."/>
            <person name="Schilde C."/>
            <person name="Kianianmomeni A."/>
            <person name="Burglin T.R."/>
            <person name="Frech C."/>
            <person name="Turcotte B."/>
            <person name="Kopec K.O."/>
            <person name="Synnott J.M."/>
            <person name="Choo C."/>
            <person name="Paponov I."/>
            <person name="Finkler A."/>
            <person name="Soon Heng Tan C."/>
            <person name="Hutchins A.P."/>
            <person name="Weinmeier T."/>
            <person name="Rattei T."/>
            <person name="Chu J.S."/>
            <person name="Gimenez G."/>
            <person name="Irimia M."/>
            <person name="Rigden D.J."/>
            <person name="Fitzpatrick D.A."/>
            <person name="Lorenzo-Morales J."/>
            <person name="Bateman A."/>
            <person name="Chiu C.H."/>
            <person name="Tang P."/>
            <person name="Hegemann P."/>
            <person name="Fromm H."/>
            <person name="Raoult D."/>
            <person name="Greub G."/>
            <person name="Miranda-Saavedra D."/>
            <person name="Chen N."/>
            <person name="Nash P."/>
            <person name="Ginger M.L."/>
            <person name="Horn M."/>
            <person name="Schaap P."/>
            <person name="Caler L."/>
            <person name="Loftus B."/>
        </authorList>
    </citation>
    <scope>NUCLEOTIDE SEQUENCE [LARGE SCALE GENOMIC DNA]</scope>
    <source>
        <strain evidence="2 3">Neff</strain>
    </source>
</reference>
<keyword evidence="1" id="KW-0732">Signal</keyword>
<evidence type="ECO:0000313" key="3">
    <source>
        <dbReference type="Proteomes" id="UP000011083"/>
    </source>
</evidence>
<dbReference type="OrthoDB" id="2961863at2759"/>
<dbReference type="Gene3D" id="3.40.390.10">
    <property type="entry name" value="Collagenase (Catalytic Domain)"/>
    <property type="match status" value="1"/>
</dbReference>
<organism evidence="2 3">
    <name type="scientific">Acanthamoeba castellanii (strain ATCC 30010 / Neff)</name>
    <dbReference type="NCBI Taxonomy" id="1257118"/>
    <lineage>
        <taxon>Eukaryota</taxon>
        <taxon>Amoebozoa</taxon>
        <taxon>Discosea</taxon>
        <taxon>Longamoebia</taxon>
        <taxon>Centramoebida</taxon>
        <taxon>Acanthamoebidae</taxon>
        <taxon>Acanthamoeba</taxon>
    </lineage>
</organism>
<evidence type="ECO:0000256" key="1">
    <source>
        <dbReference type="SAM" id="SignalP"/>
    </source>
</evidence>
<feature type="chain" id="PRO_5003989696" evidence="1">
    <location>
        <begin position="25"/>
        <end position="637"/>
    </location>
</feature>